<dbReference type="OrthoDB" id="6433315at2759"/>
<dbReference type="AlphaFoldDB" id="A0A8X6PAV6"/>
<sequence length="43" mass="5052">MSGASPCVPRGQQKKYIPFWNENLRKLKEIREEAGQKTYVTRL</sequence>
<evidence type="ECO:0000313" key="1">
    <source>
        <dbReference type="EMBL" id="GFT57544.1"/>
    </source>
</evidence>
<keyword evidence="2" id="KW-1185">Reference proteome</keyword>
<name>A0A8X6PAV6_NEPPI</name>
<gene>
    <name evidence="1" type="ORF">NPIL_294081</name>
</gene>
<accession>A0A8X6PAV6</accession>
<evidence type="ECO:0000313" key="2">
    <source>
        <dbReference type="Proteomes" id="UP000887013"/>
    </source>
</evidence>
<dbReference type="EMBL" id="BMAW01066992">
    <property type="protein sequence ID" value="GFT57544.1"/>
    <property type="molecule type" value="Genomic_DNA"/>
</dbReference>
<feature type="non-terminal residue" evidence="1">
    <location>
        <position position="43"/>
    </location>
</feature>
<dbReference type="Proteomes" id="UP000887013">
    <property type="component" value="Unassembled WGS sequence"/>
</dbReference>
<organism evidence="1 2">
    <name type="scientific">Nephila pilipes</name>
    <name type="common">Giant wood spider</name>
    <name type="synonym">Nephila maculata</name>
    <dbReference type="NCBI Taxonomy" id="299642"/>
    <lineage>
        <taxon>Eukaryota</taxon>
        <taxon>Metazoa</taxon>
        <taxon>Ecdysozoa</taxon>
        <taxon>Arthropoda</taxon>
        <taxon>Chelicerata</taxon>
        <taxon>Arachnida</taxon>
        <taxon>Araneae</taxon>
        <taxon>Araneomorphae</taxon>
        <taxon>Entelegynae</taxon>
        <taxon>Araneoidea</taxon>
        <taxon>Nephilidae</taxon>
        <taxon>Nephila</taxon>
    </lineage>
</organism>
<proteinExistence type="predicted"/>
<protein>
    <submittedName>
        <fullName evidence="1">Uncharacterized protein</fullName>
    </submittedName>
</protein>
<reference evidence="1" key="1">
    <citation type="submission" date="2020-08" db="EMBL/GenBank/DDBJ databases">
        <title>Multicomponent nature underlies the extraordinary mechanical properties of spider dragline silk.</title>
        <authorList>
            <person name="Kono N."/>
            <person name="Nakamura H."/>
            <person name="Mori M."/>
            <person name="Yoshida Y."/>
            <person name="Ohtoshi R."/>
            <person name="Malay A.D."/>
            <person name="Moran D.A.P."/>
            <person name="Tomita M."/>
            <person name="Numata K."/>
            <person name="Arakawa K."/>
        </authorList>
    </citation>
    <scope>NUCLEOTIDE SEQUENCE</scope>
</reference>
<comment type="caution">
    <text evidence="1">The sequence shown here is derived from an EMBL/GenBank/DDBJ whole genome shotgun (WGS) entry which is preliminary data.</text>
</comment>